<organism evidence="2 3">
    <name type="scientific">Artemisia annua</name>
    <name type="common">Sweet wormwood</name>
    <dbReference type="NCBI Taxonomy" id="35608"/>
    <lineage>
        <taxon>Eukaryota</taxon>
        <taxon>Viridiplantae</taxon>
        <taxon>Streptophyta</taxon>
        <taxon>Embryophyta</taxon>
        <taxon>Tracheophyta</taxon>
        <taxon>Spermatophyta</taxon>
        <taxon>Magnoliopsida</taxon>
        <taxon>eudicotyledons</taxon>
        <taxon>Gunneridae</taxon>
        <taxon>Pentapetalae</taxon>
        <taxon>asterids</taxon>
        <taxon>campanulids</taxon>
        <taxon>Asterales</taxon>
        <taxon>Asteraceae</taxon>
        <taxon>Asteroideae</taxon>
        <taxon>Anthemideae</taxon>
        <taxon>Artemisiinae</taxon>
        <taxon>Artemisia</taxon>
    </lineage>
</organism>
<protein>
    <submittedName>
        <fullName evidence="2">Uncharacterized protein</fullName>
    </submittedName>
</protein>
<evidence type="ECO:0000313" key="2">
    <source>
        <dbReference type="EMBL" id="PWA84355.1"/>
    </source>
</evidence>
<feature type="compositionally biased region" description="Basic and acidic residues" evidence="1">
    <location>
        <begin position="1"/>
        <end position="23"/>
    </location>
</feature>
<evidence type="ECO:0000256" key="1">
    <source>
        <dbReference type="SAM" id="MobiDB-lite"/>
    </source>
</evidence>
<accession>A0A2U1PF29</accession>
<reference evidence="2 3" key="1">
    <citation type="journal article" date="2018" name="Mol. Plant">
        <title>The genome of Artemisia annua provides insight into the evolution of Asteraceae family and artemisinin biosynthesis.</title>
        <authorList>
            <person name="Shen Q."/>
            <person name="Zhang L."/>
            <person name="Liao Z."/>
            <person name="Wang S."/>
            <person name="Yan T."/>
            <person name="Shi P."/>
            <person name="Liu M."/>
            <person name="Fu X."/>
            <person name="Pan Q."/>
            <person name="Wang Y."/>
            <person name="Lv Z."/>
            <person name="Lu X."/>
            <person name="Zhang F."/>
            <person name="Jiang W."/>
            <person name="Ma Y."/>
            <person name="Chen M."/>
            <person name="Hao X."/>
            <person name="Li L."/>
            <person name="Tang Y."/>
            <person name="Lv G."/>
            <person name="Zhou Y."/>
            <person name="Sun X."/>
            <person name="Brodelius P.E."/>
            <person name="Rose J.K.C."/>
            <person name="Tang K."/>
        </authorList>
    </citation>
    <scope>NUCLEOTIDE SEQUENCE [LARGE SCALE GENOMIC DNA]</scope>
    <source>
        <strain evidence="3">cv. Huhao1</strain>
        <tissue evidence="2">Leaf</tissue>
    </source>
</reference>
<dbReference type="OrthoDB" id="10597767at2759"/>
<dbReference type="EMBL" id="PKPP01001238">
    <property type="protein sequence ID" value="PWA84355.1"/>
    <property type="molecule type" value="Genomic_DNA"/>
</dbReference>
<name>A0A2U1PF29_ARTAN</name>
<sequence length="83" mass="9562">MVEQHDVDQVTMRDELDSSKRAQEAQSRNLDELLESQALYKRNLKKFVTQEVSKTVAQDVGKIVAQEIAKSNRQLLEALRKHP</sequence>
<evidence type="ECO:0000313" key="3">
    <source>
        <dbReference type="Proteomes" id="UP000245207"/>
    </source>
</evidence>
<dbReference type="Proteomes" id="UP000245207">
    <property type="component" value="Unassembled WGS sequence"/>
</dbReference>
<dbReference type="AlphaFoldDB" id="A0A2U1PF29"/>
<proteinExistence type="predicted"/>
<comment type="caution">
    <text evidence="2">The sequence shown here is derived from an EMBL/GenBank/DDBJ whole genome shotgun (WGS) entry which is preliminary data.</text>
</comment>
<keyword evidence="3" id="KW-1185">Reference proteome</keyword>
<feature type="region of interest" description="Disordered" evidence="1">
    <location>
        <begin position="1"/>
        <end position="28"/>
    </location>
</feature>
<gene>
    <name evidence="2" type="ORF">CTI12_AA112430</name>
</gene>